<comment type="caution">
    <text evidence="2">The sequence shown here is derived from an EMBL/GenBank/DDBJ whole genome shotgun (WGS) entry which is preliminary data.</text>
</comment>
<keyword evidence="1" id="KW-0812">Transmembrane</keyword>
<keyword evidence="1" id="KW-0472">Membrane</keyword>
<dbReference type="Proteomes" id="UP000050911">
    <property type="component" value="Unassembled WGS sequence"/>
</dbReference>
<keyword evidence="1" id="KW-1133">Transmembrane helix</keyword>
<organism evidence="2 3">
    <name type="scientific">Secundilactobacillus kimchicus JCM 15530</name>
    <dbReference type="NCBI Taxonomy" id="1302272"/>
    <lineage>
        <taxon>Bacteria</taxon>
        <taxon>Bacillati</taxon>
        <taxon>Bacillota</taxon>
        <taxon>Bacilli</taxon>
        <taxon>Lactobacillales</taxon>
        <taxon>Lactobacillaceae</taxon>
        <taxon>Secundilactobacillus</taxon>
    </lineage>
</organism>
<protein>
    <submittedName>
        <fullName evidence="2">Uncharacterized protein</fullName>
    </submittedName>
</protein>
<evidence type="ECO:0000256" key="1">
    <source>
        <dbReference type="SAM" id="Phobius"/>
    </source>
</evidence>
<sequence length="193" mass="21846">MGFVESGYNRIALPNFHSPWYDYFKGGLIMSRELTIIIAVVVAIVIYILIHRGIVNRATRRAHEQALLQTESAMRAALQRLVDDHFVSDQTVLLSRTTVADGWGRGVMAFEFVVKLPTNSGEQLQIFRQQLNRMLSDYASDHDIKTASPAGGSAFLVTDIWQHGDRVHMSVAYLVNEATIEYLKDLHKVDQRD</sequence>
<keyword evidence="3" id="KW-1185">Reference proteome</keyword>
<evidence type="ECO:0000313" key="2">
    <source>
        <dbReference type="EMBL" id="KRK49509.1"/>
    </source>
</evidence>
<name>A0A0R1HRR9_9LACO</name>
<accession>A0A0R1HRR9</accession>
<dbReference type="EMBL" id="AZCX01000001">
    <property type="protein sequence ID" value="KRK49509.1"/>
    <property type="molecule type" value="Genomic_DNA"/>
</dbReference>
<feature type="transmembrane region" description="Helical" evidence="1">
    <location>
        <begin position="29"/>
        <end position="50"/>
    </location>
</feature>
<dbReference type="PATRIC" id="fig|1302272.5.peg.437"/>
<reference evidence="2 3" key="1">
    <citation type="journal article" date="2015" name="Genome Announc.">
        <title>Expanding the biotechnology potential of lactobacilli through comparative genomics of 213 strains and associated genera.</title>
        <authorList>
            <person name="Sun Z."/>
            <person name="Harris H.M."/>
            <person name="McCann A."/>
            <person name="Guo C."/>
            <person name="Argimon S."/>
            <person name="Zhang W."/>
            <person name="Yang X."/>
            <person name="Jeffery I.B."/>
            <person name="Cooney J.C."/>
            <person name="Kagawa T.F."/>
            <person name="Liu W."/>
            <person name="Song Y."/>
            <person name="Salvetti E."/>
            <person name="Wrobel A."/>
            <person name="Rasinkangas P."/>
            <person name="Parkhill J."/>
            <person name="Rea M.C."/>
            <person name="O'Sullivan O."/>
            <person name="Ritari J."/>
            <person name="Douillard F.P."/>
            <person name="Paul Ross R."/>
            <person name="Yang R."/>
            <person name="Briner A.E."/>
            <person name="Felis G.E."/>
            <person name="de Vos W.M."/>
            <person name="Barrangou R."/>
            <person name="Klaenhammer T.R."/>
            <person name="Caufield P.W."/>
            <person name="Cui Y."/>
            <person name="Zhang H."/>
            <person name="O'Toole P.W."/>
        </authorList>
    </citation>
    <scope>NUCLEOTIDE SEQUENCE [LARGE SCALE GENOMIC DNA]</scope>
    <source>
        <strain evidence="2 3">JCM 15530</strain>
    </source>
</reference>
<dbReference type="AlphaFoldDB" id="A0A0R1HRR9"/>
<dbReference type="STRING" id="1302272.FC96_GL000440"/>
<proteinExistence type="predicted"/>
<gene>
    <name evidence="2" type="ORF">FC96_GL000440</name>
</gene>
<evidence type="ECO:0000313" key="3">
    <source>
        <dbReference type="Proteomes" id="UP000050911"/>
    </source>
</evidence>